<dbReference type="Pfam" id="PF09594">
    <property type="entry name" value="GT87"/>
    <property type="match status" value="1"/>
</dbReference>
<evidence type="ECO:0008006" key="11">
    <source>
        <dbReference type="Google" id="ProtNLM"/>
    </source>
</evidence>
<evidence type="ECO:0000256" key="2">
    <source>
        <dbReference type="ARBA" id="ARBA00022475"/>
    </source>
</evidence>
<feature type="transmembrane region" description="Helical" evidence="8">
    <location>
        <begin position="319"/>
        <end position="343"/>
    </location>
</feature>
<dbReference type="Proteomes" id="UP000176253">
    <property type="component" value="Unassembled WGS sequence"/>
</dbReference>
<dbReference type="EMBL" id="MFJM01000059">
    <property type="protein sequence ID" value="OGG16334.1"/>
    <property type="molecule type" value="Genomic_DNA"/>
</dbReference>
<keyword evidence="4 8" id="KW-0812">Transmembrane</keyword>
<evidence type="ECO:0000256" key="4">
    <source>
        <dbReference type="ARBA" id="ARBA00022692"/>
    </source>
</evidence>
<evidence type="ECO:0000256" key="3">
    <source>
        <dbReference type="ARBA" id="ARBA00022679"/>
    </source>
</evidence>
<keyword evidence="3" id="KW-0808">Transferase</keyword>
<feature type="transmembrane region" description="Helical" evidence="8">
    <location>
        <begin position="238"/>
        <end position="263"/>
    </location>
</feature>
<keyword evidence="2" id="KW-1003">Cell membrane</keyword>
<protein>
    <recommendedName>
        <fullName evidence="11">Glycosyltransferase RgtA/B/C/D-like domain-containing protein</fullName>
    </recommendedName>
</protein>
<keyword evidence="6 8" id="KW-0472">Membrane</keyword>
<dbReference type="GO" id="GO:0005886">
    <property type="term" value="C:plasma membrane"/>
    <property type="evidence" value="ECO:0007669"/>
    <property type="project" value="UniProtKB-SubCell"/>
</dbReference>
<evidence type="ECO:0000256" key="7">
    <source>
        <dbReference type="ARBA" id="ARBA00024033"/>
    </source>
</evidence>
<feature type="transmembrane region" description="Helical" evidence="8">
    <location>
        <begin position="6"/>
        <end position="28"/>
    </location>
</feature>
<gene>
    <name evidence="9" type="ORF">A3D78_06910</name>
</gene>
<comment type="caution">
    <text evidence="9">The sequence shown here is derived from an EMBL/GenBank/DDBJ whole genome shotgun (WGS) entry which is preliminary data.</text>
</comment>
<dbReference type="AlphaFoldDB" id="A0A1F5ZVG4"/>
<name>A0A1F5ZVG4_9BACT</name>
<evidence type="ECO:0000256" key="6">
    <source>
        <dbReference type="ARBA" id="ARBA00023136"/>
    </source>
</evidence>
<dbReference type="GO" id="GO:0016758">
    <property type="term" value="F:hexosyltransferase activity"/>
    <property type="evidence" value="ECO:0007669"/>
    <property type="project" value="InterPro"/>
</dbReference>
<evidence type="ECO:0000313" key="10">
    <source>
        <dbReference type="Proteomes" id="UP000176253"/>
    </source>
</evidence>
<organism evidence="9 10">
    <name type="scientific">Candidatus Gottesmanbacteria bacterium RIFCSPHIGHO2_02_FULL_39_14</name>
    <dbReference type="NCBI Taxonomy" id="1798383"/>
    <lineage>
        <taxon>Bacteria</taxon>
        <taxon>Candidatus Gottesmaniibacteriota</taxon>
    </lineage>
</organism>
<feature type="transmembrane region" description="Helical" evidence="8">
    <location>
        <begin position="92"/>
        <end position="115"/>
    </location>
</feature>
<sequence>MGQMTFILLLGLIIRIIIATFTINWDFLRITQITLNFPSGGLFEIYRDPLSLYPVLTYWTRYALIWLAKPFLSPSFWQWNKSGDLAIISDVYIFRNLFFLKLPFILIEIATAYIFSSLLSKNKSKLFLLAWMINPIALYTITAFTNVDVFPIFFMALSLYFLNKKRSLSASFFLGVASAYKFFPLLGFPFLIFSLKKSGQKIYHTLIFLLPFIGSQIPALALPQYWKNSLTAPANRVILAATVNIGNNKVLILFVIVYFLLFFQYLVEMQKIRRVNLYLFLALSSLLAISAFNVQWAYWLLPLILYYQIYFVKEKVVIYLLYLAYFGIILLSQAALNIGMLSPIAPTLWTMENPLLRLTGKDVILLINICYSLFAAAIIYMSYRIYQEKNREIFQNEED</sequence>
<feature type="transmembrane region" description="Helical" evidence="8">
    <location>
        <begin position="363"/>
        <end position="383"/>
    </location>
</feature>
<feature type="transmembrane region" description="Helical" evidence="8">
    <location>
        <begin position="275"/>
        <end position="290"/>
    </location>
</feature>
<dbReference type="InterPro" id="IPR018584">
    <property type="entry name" value="GT87"/>
</dbReference>
<feature type="transmembrane region" description="Helical" evidence="8">
    <location>
        <begin position="168"/>
        <end position="193"/>
    </location>
</feature>
<evidence type="ECO:0000313" key="9">
    <source>
        <dbReference type="EMBL" id="OGG16334.1"/>
    </source>
</evidence>
<accession>A0A1F5ZVG4</accession>
<dbReference type="STRING" id="1798383.A3D78_06910"/>
<comment type="subcellular location">
    <subcellularLocation>
        <location evidence="1">Cell membrane</location>
        <topology evidence="1">Multi-pass membrane protein</topology>
    </subcellularLocation>
</comment>
<reference evidence="9 10" key="1">
    <citation type="journal article" date="2016" name="Nat. Commun.">
        <title>Thousands of microbial genomes shed light on interconnected biogeochemical processes in an aquifer system.</title>
        <authorList>
            <person name="Anantharaman K."/>
            <person name="Brown C.T."/>
            <person name="Hug L.A."/>
            <person name="Sharon I."/>
            <person name="Castelle C.J."/>
            <person name="Probst A.J."/>
            <person name="Thomas B.C."/>
            <person name="Singh A."/>
            <person name="Wilkins M.J."/>
            <person name="Karaoz U."/>
            <person name="Brodie E.L."/>
            <person name="Williams K.H."/>
            <person name="Hubbard S.S."/>
            <person name="Banfield J.F."/>
        </authorList>
    </citation>
    <scope>NUCLEOTIDE SEQUENCE [LARGE SCALE GENOMIC DNA]</scope>
</reference>
<feature type="transmembrane region" description="Helical" evidence="8">
    <location>
        <begin position="205"/>
        <end position="226"/>
    </location>
</feature>
<evidence type="ECO:0000256" key="8">
    <source>
        <dbReference type="SAM" id="Phobius"/>
    </source>
</evidence>
<evidence type="ECO:0000256" key="5">
    <source>
        <dbReference type="ARBA" id="ARBA00022989"/>
    </source>
</evidence>
<keyword evidence="5 8" id="KW-1133">Transmembrane helix</keyword>
<evidence type="ECO:0000256" key="1">
    <source>
        <dbReference type="ARBA" id="ARBA00004651"/>
    </source>
</evidence>
<proteinExistence type="inferred from homology"/>
<comment type="similarity">
    <text evidence="7">Belongs to the glycosyltransferase 87 family.</text>
</comment>
<feature type="transmembrane region" description="Helical" evidence="8">
    <location>
        <begin position="136"/>
        <end position="162"/>
    </location>
</feature>